<organism evidence="2 3">
    <name type="scientific">Bradyrhizobium japonicum</name>
    <dbReference type="NCBI Taxonomy" id="375"/>
    <lineage>
        <taxon>Bacteria</taxon>
        <taxon>Pseudomonadati</taxon>
        <taxon>Pseudomonadota</taxon>
        <taxon>Alphaproteobacteria</taxon>
        <taxon>Hyphomicrobiales</taxon>
        <taxon>Nitrobacteraceae</taxon>
        <taxon>Bradyrhizobium</taxon>
    </lineage>
</organism>
<protein>
    <submittedName>
        <fullName evidence="2">Uncharacterized protein</fullName>
    </submittedName>
</protein>
<dbReference type="RefSeq" id="WP_354269815.1">
    <property type="nucleotide sequence ID" value="NZ_JBEPTQ010000001.1"/>
</dbReference>
<evidence type="ECO:0000313" key="2">
    <source>
        <dbReference type="EMBL" id="MET4715958.1"/>
    </source>
</evidence>
<feature type="region of interest" description="Disordered" evidence="1">
    <location>
        <begin position="38"/>
        <end position="65"/>
    </location>
</feature>
<name>A0ABV2RGA3_BRAJP</name>
<evidence type="ECO:0000313" key="3">
    <source>
        <dbReference type="Proteomes" id="UP001549291"/>
    </source>
</evidence>
<keyword evidence="3" id="KW-1185">Reference proteome</keyword>
<evidence type="ECO:0000256" key="1">
    <source>
        <dbReference type="SAM" id="MobiDB-lite"/>
    </source>
</evidence>
<dbReference type="Proteomes" id="UP001549291">
    <property type="component" value="Unassembled WGS sequence"/>
</dbReference>
<reference evidence="2 3" key="1">
    <citation type="submission" date="2024-06" db="EMBL/GenBank/DDBJ databases">
        <title>Genomic Encyclopedia of Type Strains, Phase V (KMG-V): Genome sequencing to study the core and pangenomes of soil and plant-associated prokaryotes.</title>
        <authorList>
            <person name="Whitman W."/>
        </authorList>
    </citation>
    <scope>NUCLEOTIDE SEQUENCE [LARGE SCALE GENOMIC DNA]</scope>
    <source>
        <strain evidence="2 3">USDA 160</strain>
    </source>
</reference>
<gene>
    <name evidence="2" type="ORF">ABIF63_000061</name>
</gene>
<proteinExistence type="predicted"/>
<sequence length="65" mass="7252">MEEFYRGFAQRARDLAEYADPFTKRRLLDLAQRYDLKSKPGAPGARIPPPRATPPTVLFSGSGEA</sequence>
<comment type="caution">
    <text evidence="2">The sequence shown here is derived from an EMBL/GenBank/DDBJ whole genome shotgun (WGS) entry which is preliminary data.</text>
</comment>
<dbReference type="EMBL" id="JBEPTQ010000001">
    <property type="protein sequence ID" value="MET4715958.1"/>
    <property type="molecule type" value="Genomic_DNA"/>
</dbReference>
<accession>A0ABV2RGA3</accession>